<comment type="subcellular location">
    <subcellularLocation>
        <location evidence="1">Membrane</location>
        <topology evidence="1">Multi-pass membrane protein</topology>
    </subcellularLocation>
</comment>
<feature type="transmembrane region" description="Helical" evidence="8">
    <location>
        <begin position="240"/>
        <end position="258"/>
    </location>
</feature>
<keyword evidence="5" id="KW-0406">Ion transport</keyword>
<feature type="transmembrane region" description="Helical" evidence="8">
    <location>
        <begin position="337"/>
        <end position="357"/>
    </location>
</feature>
<comment type="caution">
    <text evidence="10">The sequence shown here is derived from an EMBL/GenBank/DDBJ whole genome shotgun (WGS) entry which is preliminary data.</text>
</comment>
<evidence type="ECO:0000256" key="8">
    <source>
        <dbReference type="SAM" id="Phobius"/>
    </source>
</evidence>
<dbReference type="InterPro" id="IPR006153">
    <property type="entry name" value="Cation/H_exchanger_TM"/>
</dbReference>
<evidence type="ECO:0000256" key="5">
    <source>
        <dbReference type="ARBA" id="ARBA00023065"/>
    </source>
</evidence>
<feature type="region of interest" description="Disordered" evidence="7">
    <location>
        <begin position="684"/>
        <end position="715"/>
    </location>
</feature>
<protein>
    <submittedName>
        <fullName evidence="10">Cation/H(+) antiporter 19</fullName>
    </submittedName>
</protein>
<evidence type="ECO:0000256" key="1">
    <source>
        <dbReference type="ARBA" id="ARBA00004141"/>
    </source>
</evidence>
<feature type="region of interest" description="Disordered" evidence="7">
    <location>
        <begin position="774"/>
        <end position="799"/>
    </location>
</feature>
<evidence type="ECO:0000256" key="2">
    <source>
        <dbReference type="ARBA" id="ARBA00022448"/>
    </source>
</evidence>
<dbReference type="GO" id="GO:1902600">
    <property type="term" value="P:proton transmembrane transport"/>
    <property type="evidence" value="ECO:0007669"/>
    <property type="project" value="InterPro"/>
</dbReference>
<organism evidence="10 11">
    <name type="scientific">Zancudomyces culisetae</name>
    <name type="common">Gut fungus</name>
    <name type="synonym">Smittium culisetae</name>
    <dbReference type="NCBI Taxonomy" id="1213189"/>
    <lineage>
        <taxon>Eukaryota</taxon>
        <taxon>Fungi</taxon>
        <taxon>Fungi incertae sedis</taxon>
        <taxon>Zoopagomycota</taxon>
        <taxon>Kickxellomycotina</taxon>
        <taxon>Harpellomycetes</taxon>
        <taxon>Harpellales</taxon>
        <taxon>Legeriomycetaceae</taxon>
        <taxon>Zancudomyces</taxon>
    </lineage>
</organism>
<evidence type="ECO:0000256" key="7">
    <source>
        <dbReference type="SAM" id="MobiDB-lite"/>
    </source>
</evidence>
<dbReference type="PANTHER" id="PTHR32468:SF0">
    <property type="entry name" value="K(+)_H(+) ANTIPORTER 1"/>
    <property type="match status" value="1"/>
</dbReference>
<feature type="compositionally biased region" description="Polar residues" evidence="7">
    <location>
        <begin position="778"/>
        <end position="799"/>
    </location>
</feature>
<name>A0A1R1PH16_ZANCU</name>
<keyword evidence="4 8" id="KW-1133">Transmembrane helix</keyword>
<dbReference type="Pfam" id="PF00999">
    <property type="entry name" value="Na_H_Exchanger"/>
    <property type="match status" value="1"/>
</dbReference>
<reference evidence="11" key="1">
    <citation type="submission" date="2017-01" db="EMBL/GenBank/DDBJ databases">
        <authorList>
            <person name="Wang Y."/>
            <person name="White M."/>
            <person name="Kvist S."/>
            <person name="Moncalvo J.-M."/>
        </authorList>
    </citation>
    <scope>NUCLEOTIDE SEQUENCE [LARGE SCALE GENOMIC DNA]</scope>
    <source>
        <strain evidence="11">COL-18-3</strain>
    </source>
</reference>
<evidence type="ECO:0000256" key="3">
    <source>
        <dbReference type="ARBA" id="ARBA00022692"/>
    </source>
</evidence>
<feature type="transmembrane region" description="Helical" evidence="8">
    <location>
        <begin position="120"/>
        <end position="144"/>
    </location>
</feature>
<evidence type="ECO:0000256" key="4">
    <source>
        <dbReference type="ARBA" id="ARBA00022989"/>
    </source>
</evidence>
<keyword evidence="11" id="KW-1185">Reference proteome</keyword>
<dbReference type="InterPro" id="IPR038770">
    <property type="entry name" value="Na+/solute_symporter_sf"/>
</dbReference>
<feature type="transmembrane region" description="Helical" evidence="8">
    <location>
        <begin position="150"/>
        <end position="170"/>
    </location>
</feature>
<dbReference type="Gene3D" id="1.20.1530.20">
    <property type="match status" value="1"/>
</dbReference>
<evidence type="ECO:0000313" key="11">
    <source>
        <dbReference type="Proteomes" id="UP000188320"/>
    </source>
</evidence>
<feature type="transmembrane region" description="Helical" evidence="8">
    <location>
        <begin position="213"/>
        <end position="233"/>
    </location>
</feature>
<gene>
    <name evidence="10" type="ORF">AX774_g6258</name>
</gene>
<feature type="transmembrane region" description="Helical" evidence="8">
    <location>
        <begin position="304"/>
        <end position="325"/>
    </location>
</feature>
<dbReference type="PANTHER" id="PTHR32468">
    <property type="entry name" value="CATION/H + ANTIPORTER"/>
    <property type="match status" value="1"/>
</dbReference>
<sequence length="989" mass="109959">MVEPAESDIRDHWWYNTWAYCTWKMDSIFRDSLSTRFAFIFRIYRKLWFGSVPIYGRYGNGYKSIFEENQEHYLVYSRVQKTGEFFIFMLFCGVSMSITAFPVLARILNELKLLKTRVGIVTITAASVDDIIAWVLLALVITLSKSANKFTALWISLTGLAYVVFVLTIVKKIYVSYLKRHGYLGGRDPTPHVVFMTFTMVFLSAWFTDILGIHAIFGGYIIGIIVPHSNGFAIKLTEKIEDLVSIFFLPIYFALSGLKTDLGSIDGILNWLLLVLIVVVAFLGKVVGCFGAARLVKLDKRESLTIGVLMSCKGLVELIVLNIGLEAKLINEQVFSILVFTALVLTVVTTPIVKFIYPKSRQKYAPSISSEQPNKDLELNTLQTANFNQDWSYLQILIVLNKMQQIPSVITLVNILNRKRKENLRRSSGVSNKLVNDKESGVLKFIKLSVLRLVELTGRDSSIMLKIEKEDMEKIDPVLSTFRAYTRTANLKSTFDLAINRPEMHGEKVAEQANVDRADLLMLSAFGVTQSLDAQQSGKRDGFFEEVSPVGFSIQYDSVLVDKAIKSTTTNVAVFINRGLASEDVGEESFGLLDPEKEARIRTMLNNSDLLETKENNLNSLKEINKNLFKGVNLSLPIVLLPFFGGKDDRLALSTLVQLCGNSNVNVLVVHFLCTTQSTIQVLSTGSSSKNPEPFHPTTDIHGNGGEGVESQGARLGTEGGEYSRFYSTSPMISVNHEKKLVCRKSDVDLLESLLKIEVQNHFSNETLEGASLFGRLDTSNNTSNGDESRNPNKNRSVTQLLSRIPQTLGSMYDTLKPKATNPEELPTTHQDVEEKKCELPPLNFSNLAGNGSDDGGVGSSLVAVPLETAYNNVKYVKYTTNNPMKMLLAHILCMRKCDIVVCGRNHGSILSESAFKNLIALIFNGAEGPDRNSLHSLQRDEAVLRSILSLTNEERRRSIGDLSEALIICGSNPSILVMDAHADGATDI</sequence>
<dbReference type="EMBL" id="LSSK01001231">
    <property type="protein sequence ID" value="OMH80295.1"/>
    <property type="molecule type" value="Genomic_DNA"/>
</dbReference>
<feature type="domain" description="Cation/H+ exchanger transmembrane" evidence="9">
    <location>
        <begin position="88"/>
        <end position="355"/>
    </location>
</feature>
<accession>A0A1R1PH16</accession>
<dbReference type="InterPro" id="IPR050794">
    <property type="entry name" value="CPA2_transporter"/>
</dbReference>
<keyword evidence="2" id="KW-0813">Transport</keyword>
<dbReference type="GO" id="GO:0015297">
    <property type="term" value="F:antiporter activity"/>
    <property type="evidence" value="ECO:0007669"/>
    <property type="project" value="InterPro"/>
</dbReference>
<dbReference type="OrthoDB" id="2687058at2759"/>
<evidence type="ECO:0000259" key="9">
    <source>
        <dbReference type="Pfam" id="PF00999"/>
    </source>
</evidence>
<proteinExistence type="predicted"/>
<evidence type="ECO:0000313" key="10">
    <source>
        <dbReference type="EMBL" id="OMH80295.1"/>
    </source>
</evidence>
<dbReference type="GO" id="GO:0016020">
    <property type="term" value="C:membrane"/>
    <property type="evidence" value="ECO:0007669"/>
    <property type="project" value="UniProtKB-SubCell"/>
</dbReference>
<keyword evidence="3 8" id="KW-0812">Transmembrane</keyword>
<feature type="transmembrane region" description="Helical" evidence="8">
    <location>
        <begin position="85"/>
        <end position="108"/>
    </location>
</feature>
<dbReference type="Proteomes" id="UP000188320">
    <property type="component" value="Unassembled WGS sequence"/>
</dbReference>
<evidence type="ECO:0000256" key="6">
    <source>
        <dbReference type="ARBA" id="ARBA00023136"/>
    </source>
</evidence>
<keyword evidence="6 8" id="KW-0472">Membrane</keyword>
<dbReference type="AlphaFoldDB" id="A0A1R1PH16"/>
<feature type="transmembrane region" description="Helical" evidence="8">
    <location>
        <begin position="270"/>
        <end position="292"/>
    </location>
</feature>